<evidence type="ECO:0000313" key="3">
    <source>
        <dbReference type="Proteomes" id="UP000321436"/>
    </source>
</evidence>
<dbReference type="RefSeq" id="WP_146863896.1">
    <property type="nucleotide sequence ID" value="NZ_BKAU01000003.1"/>
</dbReference>
<organism evidence="2 3">
    <name type="scientific">Chitinophaga cymbidii</name>
    <dbReference type="NCBI Taxonomy" id="1096750"/>
    <lineage>
        <taxon>Bacteria</taxon>
        <taxon>Pseudomonadati</taxon>
        <taxon>Bacteroidota</taxon>
        <taxon>Chitinophagia</taxon>
        <taxon>Chitinophagales</taxon>
        <taxon>Chitinophagaceae</taxon>
        <taxon>Chitinophaga</taxon>
    </lineage>
</organism>
<evidence type="ECO:0000256" key="1">
    <source>
        <dbReference type="SAM" id="SignalP"/>
    </source>
</evidence>
<dbReference type="Gene3D" id="2.40.160.170">
    <property type="match status" value="1"/>
</dbReference>
<keyword evidence="1" id="KW-0732">Signal</keyword>
<accession>A0A512RMI4</accession>
<keyword evidence="3" id="KW-1185">Reference proteome</keyword>
<proteinExistence type="predicted"/>
<gene>
    <name evidence="2" type="ORF">CCY01nite_31710</name>
</gene>
<feature type="chain" id="PRO_5021964348" description="Outer membrane protein beta-barrel domain-containing protein" evidence="1">
    <location>
        <begin position="23"/>
        <end position="235"/>
    </location>
</feature>
<comment type="caution">
    <text evidence="2">The sequence shown here is derived from an EMBL/GenBank/DDBJ whole genome shotgun (WGS) entry which is preliminary data.</text>
</comment>
<dbReference type="OrthoDB" id="597504at2"/>
<dbReference type="AlphaFoldDB" id="A0A512RMI4"/>
<name>A0A512RMI4_9BACT</name>
<sequence length="235" mass="26696">MKKRLLFFFTAACMLMASSLRAQYYYNERYGYFFQQKFGFHAGTQGLGMDLSLPLHQQVALNIGGSILPFNMPMNSVLGSYQIRSKARAELYNIHLMLDWAPFPEGGAVLGKFVMSGGLAYFFKASGRVDSHLKDNYFYGDIEVPKEDVGMLRTEINWKNKLAPYAGIGMQNMYTSERWSLGFSLGTYYMTAPPEVKLTGTNLLAGNEVNEATVTRNMSTYRWWPVLQITLSHDF</sequence>
<reference evidence="2 3" key="1">
    <citation type="submission" date="2019-07" db="EMBL/GenBank/DDBJ databases">
        <title>Whole genome shotgun sequence of Chitinophaga cymbidii NBRC 109752.</title>
        <authorList>
            <person name="Hosoyama A."/>
            <person name="Uohara A."/>
            <person name="Ohji S."/>
            <person name="Ichikawa N."/>
        </authorList>
    </citation>
    <scope>NUCLEOTIDE SEQUENCE [LARGE SCALE GENOMIC DNA]</scope>
    <source>
        <strain evidence="2 3">NBRC 109752</strain>
    </source>
</reference>
<evidence type="ECO:0000313" key="2">
    <source>
        <dbReference type="EMBL" id="GEP96911.1"/>
    </source>
</evidence>
<evidence type="ECO:0008006" key="4">
    <source>
        <dbReference type="Google" id="ProtNLM"/>
    </source>
</evidence>
<feature type="signal peptide" evidence="1">
    <location>
        <begin position="1"/>
        <end position="22"/>
    </location>
</feature>
<dbReference type="Proteomes" id="UP000321436">
    <property type="component" value="Unassembled WGS sequence"/>
</dbReference>
<protein>
    <recommendedName>
        <fullName evidence="4">Outer membrane protein beta-barrel domain-containing protein</fullName>
    </recommendedName>
</protein>
<dbReference type="EMBL" id="BKAU01000003">
    <property type="protein sequence ID" value="GEP96911.1"/>
    <property type="molecule type" value="Genomic_DNA"/>
</dbReference>